<evidence type="ECO:0000259" key="7">
    <source>
        <dbReference type="PROSITE" id="PS50059"/>
    </source>
</evidence>
<keyword evidence="3 5" id="KW-0697">Rotamase</keyword>
<comment type="caution">
    <text evidence="8">The sequence shown here is derived from an EMBL/GenBank/DDBJ whole genome shotgun (WGS) entry which is preliminary data.</text>
</comment>
<name>A0ABQ8FLR5_9FUNG</name>
<evidence type="ECO:0000256" key="3">
    <source>
        <dbReference type="ARBA" id="ARBA00023110"/>
    </source>
</evidence>
<keyword evidence="6" id="KW-0732">Signal</keyword>
<reference evidence="8 9" key="1">
    <citation type="submission" date="2021-02" db="EMBL/GenBank/DDBJ databases">
        <title>Variation within the Batrachochytrium salamandrivorans European outbreak.</title>
        <authorList>
            <person name="Kelly M."/>
            <person name="Pasmans F."/>
            <person name="Shea T.P."/>
            <person name="Munoz J.F."/>
            <person name="Carranza S."/>
            <person name="Cuomo C.A."/>
            <person name="Martel A."/>
        </authorList>
    </citation>
    <scope>NUCLEOTIDE SEQUENCE [LARGE SCALE GENOMIC DNA]</scope>
    <source>
        <strain evidence="8 9">AMFP18/2</strain>
    </source>
</reference>
<sequence>MRLISAQALSAFYVMTAVWPTAICADVPDVDGNAPPTKLQVEVTHKVPKADCTIVTKITDKLSMHYTGRLFSNGKKFDSSVDRNQPFEFMLGLGRVIQGWDEGLTGMCIGEKRKLTIPSDMAYGESGAGGDIPPNSALVFDVELLDILNKNEKQNVINLDDFRNSDGTVRMGEKPDRSDAAKTDSKIISVDPKAKAEKPSKDTAAVKNHQGKVAPKTLQIGIKKRIPASECLVKSKKSDKLGMHYTGTRFSDGVKFDSSLDRNDPLEFNLGSGQVIAGWDRGLMGMCIGEKRKLVIPPELGYGDRGAGANIPGGETLVFDVELMTINGQGADAGKEEL</sequence>
<evidence type="ECO:0000313" key="8">
    <source>
        <dbReference type="EMBL" id="KAH6600459.1"/>
    </source>
</evidence>
<evidence type="ECO:0000256" key="6">
    <source>
        <dbReference type="SAM" id="SignalP"/>
    </source>
</evidence>
<dbReference type="PANTHER" id="PTHR45779">
    <property type="entry name" value="PEPTIDYLPROLYL ISOMERASE"/>
    <property type="match status" value="1"/>
</dbReference>
<dbReference type="EMBL" id="JAFCIX010000035">
    <property type="protein sequence ID" value="KAH6600459.1"/>
    <property type="molecule type" value="Genomic_DNA"/>
</dbReference>
<protein>
    <recommendedName>
        <fullName evidence="2 5">peptidylprolyl isomerase</fullName>
        <ecNumber evidence="2 5">5.2.1.8</ecNumber>
    </recommendedName>
</protein>
<dbReference type="Gene3D" id="3.10.50.40">
    <property type="match status" value="2"/>
</dbReference>
<gene>
    <name evidence="8" type="ORF">BASA50_002282</name>
</gene>
<feature type="chain" id="PRO_5046260749" description="peptidylprolyl isomerase" evidence="6">
    <location>
        <begin position="26"/>
        <end position="338"/>
    </location>
</feature>
<evidence type="ECO:0000313" key="9">
    <source>
        <dbReference type="Proteomes" id="UP001648503"/>
    </source>
</evidence>
<dbReference type="SUPFAM" id="SSF54534">
    <property type="entry name" value="FKBP-like"/>
    <property type="match status" value="2"/>
</dbReference>
<dbReference type="Proteomes" id="UP001648503">
    <property type="component" value="Unassembled WGS sequence"/>
</dbReference>
<comment type="catalytic activity">
    <reaction evidence="1 5">
        <text>[protein]-peptidylproline (omega=180) = [protein]-peptidylproline (omega=0)</text>
        <dbReference type="Rhea" id="RHEA:16237"/>
        <dbReference type="Rhea" id="RHEA-COMP:10747"/>
        <dbReference type="Rhea" id="RHEA-COMP:10748"/>
        <dbReference type="ChEBI" id="CHEBI:83833"/>
        <dbReference type="ChEBI" id="CHEBI:83834"/>
        <dbReference type="EC" id="5.2.1.8"/>
    </reaction>
</comment>
<evidence type="ECO:0000256" key="4">
    <source>
        <dbReference type="ARBA" id="ARBA00023235"/>
    </source>
</evidence>
<accession>A0ABQ8FLR5</accession>
<evidence type="ECO:0000256" key="5">
    <source>
        <dbReference type="PROSITE-ProRule" id="PRU00277"/>
    </source>
</evidence>
<feature type="signal peptide" evidence="6">
    <location>
        <begin position="1"/>
        <end position="25"/>
    </location>
</feature>
<dbReference type="PROSITE" id="PS50059">
    <property type="entry name" value="FKBP_PPIASE"/>
    <property type="match status" value="2"/>
</dbReference>
<keyword evidence="9" id="KW-1185">Reference proteome</keyword>
<organism evidence="8 9">
    <name type="scientific">Batrachochytrium salamandrivorans</name>
    <dbReference type="NCBI Taxonomy" id="1357716"/>
    <lineage>
        <taxon>Eukaryota</taxon>
        <taxon>Fungi</taxon>
        <taxon>Fungi incertae sedis</taxon>
        <taxon>Chytridiomycota</taxon>
        <taxon>Chytridiomycota incertae sedis</taxon>
        <taxon>Chytridiomycetes</taxon>
        <taxon>Rhizophydiales</taxon>
        <taxon>Rhizophydiales incertae sedis</taxon>
        <taxon>Batrachochytrium</taxon>
    </lineage>
</organism>
<feature type="domain" description="PPIase FKBP-type" evidence="7">
    <location>
        <begin position="59"/>
        <end position="148"/>
    </location>
</feature>
<dbReference type="InterPro" id="IPR046357">
    <property type="entry name" value="PPIase_dom_sf"/>
</dbReference>
<dbReference type="InterPro" id="IPR001179">
    <property type="entry name" value="PPIase_FKBP_dom"/>
</dbReference>
<dbReference type="PANTHER" id="PTHR45779:SF7">
    <property type="entry name" value="PEPTIDYLPROLYL ISOMERASE"/>
    <property type="match status" value="1"/>
</dbReference>
<evidence type="ECO:0000256" key="1">
    <source>
        <dbReference type="ARBA" id="ARBA00000971"/>
    </source>
</evidence>
<dbReference type="InterPro" id="IPR044609">
    <property type="entry name" value="FKBP2/11"/>
</dbReference>
<feature type="domain" description="PPIase FKBP-type" evidence="7">
    <location>
        <begin position="238"/>
        <end position="327"/>
    </location>
</feature>
<proteinExistence type="predicted"/>
<keyword evidence="4 5" id="KW-0413">Isomerase</keyword>
<dbReference type="EC" id="5.2.1.8" evidence="2 5"/>
<evidence type="ECO:0000256" key="2">
    <source>
        <dbReference type="ARBA" id="ARBA00013194"/>
    </source>
</evidence>
<dbReference type="Pfam" id="PF00254">
    <property type="entry name" value="FKBP_C"/>
    <property type="match status" value="2"/>
</dbReference>